<proteinExistence type="predicted"/>
<keyword evidence="3" id="KW-1185">Reference proteome</keyword>
<name>V4MI36_EUTSA</name>
<organism evidence="2 3">
    <name type="scientific">Eutrema salsugineum</name>
    <name type="common">Saltwater cress</name>
    <name type="synonym">Sisymbrium salsugineum</name>
    <dbReference type="NCBI Taxonomy" id="72664"/>
    <lineage>
        <taxon>Eukaryota</taxon>
        <taxon>Viridiplantae</taxon>
        <taxon>Streptophyta</taxon>
        <taxon>Embryophyta</taxon>
        <taxon>Tracheophyta</taxon>
        <taxon>Spermatophyta</taxon>
        <taxon>Magnoliopsida</taxon>
        <taxon>eudicotyledons</taxon>
        <taxon>Gunneridae</taxon>
        <taxon>Pentapetalae</taxon>
        <taxon>rosids</taxon>
        <taxon>malvids</taxon>
        <taxon>Brassicales</taxon>
        <taxon>Brassicaceae</taxon>
        <taxon>Eutremeae</taxon>
        <taxon>Eutrema</taxon>
    </lineage>
</organism>
<feature type="chain" id="PRO_5004722375" evidence="1">
    <location>
        <begin position="22"/>
        <end position="177"/>
    </location>
</feature>
<dbReference type="Gramene" id="ESQ56284">
    <property type="protein sequence ID" value="ESQ56284"/>
    <property type="gene ID" value="EUTSA_v10026819mg"/>
</dbReference>
<accession>V4MI36</accession>
<dbReference type="STRING" id="72664.V4MI36"/>
<dbReference type="Proteomes" id="UP000030689">
    <property type="component" value="Unassembled WGS sequence"/>
</dbReference>
<reference evidence="2 3" key="1">
    <citation type="journal article" date="2013" name="Front. Plant Sci.">
        <title>The Reference Genome of the Halophytic Plant Eutrema salsugineum.</title>
        <authorList>
            <person name="Yang R."/>
            <person name="Jarvis D.E."/>
            <person name="Chen H."/>
            <person name="Beilstein M.A."/>
            <person name="Grimwood J."/>
            <person name="Jenkins J."/>
            <person name="Shu S."/>
            <person name="Prochnik S."/>
            <person name="Xin M."/>
            <person name="Ma C."/>
            <person name="Schmutz J."/>
            <person name="Wing R.A."/>
            <person name="Mitchell-Olds T."/>
            <person name="Schumaker K.S."/>
            <person name="Wang X."/>
        </authorList>
    </citation>
    <scope>NUCLEOTIDE SEQUENCE [LARGE SCALE GENOMIC DNA]</scope>
</reference>
<dbReference type="eggNOG" id="ENOG502T04P">
    <property type="taxonomic scope" value="Eukaryota"/>
</dbReference>
<dbReference type="KEGG" id="eus:EUTSA_v10026819mg"/>
<gene>
    <name evidence="2" type="ORF">EUTSA_v10026819mg</name>
</gene>
<dbReference type="AlphaFoldDB" id="V4MI36"/>
<protein>
    <submittedName>
        <fullName evidence="2">Uncharacterized protein</fullName>
    </submittedName>
</protein>
<evidence type="ECO:0000313" key="3">
    <source>
        <dbReference type="Proteomes" id="UP000030689"/>
    </source>
</evidence>
<evidence type="ECO:0000256" key="1">
    <source>
        <dbReference type="SAM" id="SignalP"/>
    </source>
</evidence>
<feature type="signal peptide" evidence="1">
    <location>
        <begin position="1"/>
        <end position="21"/>
    </location>
</feature>
<dbReference type="EMBL" id="KI517384">
    <property type="protein sequence ID" value="ESQ56284.1"/>
    <property type="molecule type" value="Genomic_DNA"/>
</dbReference>
<evidence type="ECO:0000313" key="2">
    <source>
        <dbReference type="EMBL" id="ESQ56284.1"/>
    </source>
</evidence>
<sequence length="177" mass="19638">MNILIPFGLFIFIVCCAISYAICRKRFEDSEELGEVASTMPSKPPSPATSQVNFLEILSPSCIPSPAWKASCLAWRDQAHRDTPEDSFVETEEYFSATISFGSTTDSNSFPTGPSSLENAENEKEVAKYLDVVFEEAMFELTEHVVLEVAKHGKAVQDICKTYGFDPQSCPMHIVSH</sequence>
<keyword evidence="1" id="KW-0732">Signal</keyword>